<dbReference type="Pfam" id="PF07723">
    <property type="entry name" value="LRR_2"/>
    <property type="match status" value="1"/>
</dbReference>
<dbReference type="GO" id="GO:0005829">
    <property type="term" value="C:cytosol"/>
    <property type="evidence" value="ECO:0007669"/>
    <property type="project" value="TreeGrafter"/>
</dbReference>
<dbReference type="Gene3D" id="3.80.10.10">
    <property type="entry name" value="Ribonuclease Inhibitor"/>
    <property type="match status" value="4"/>
</dbReference>
<dbReference type="PANTHER" id="PTHR24113">
    <property type="entry name" value="RAN GTPASE-ACTIVATING PROTEIN 1"/>
    <property type="match status" value="1"/>
</dbReference>
<feature type="transmembrane region" description="Helical" evidence="4">
    <location>
        <begin position="624"/>
        <end position="642"/>
    </location>
</feature>
<reference evidence="5" key="1">
    <citation type="submission" date="2019-03" db="EMBL/GenBank/DDBJ databases">
        <title>Long read genome sequence of the mycoparasitic Pythium oligandrum ATCC 38472 isolated from sugarbeet rhizosphere.</title>
        <authorList>
            <person name="Gaulin E."/>
        </authorList>
    </citation>
    <scope>NUCLEOTIDE SEQUENCE</scope>
    <source>
        <strain evidence="5">ATCC 38472_TT</strain>
    </source>
</reference>
<sequence>MTERRHSQAKTKLLSAAQVTGYPRQSLQNEVSEVLLSEAALSDAFGADLGRVLPLPTILSTLETLDLSFNDLTDAFWSGLEAIFKSNLRWAALKTLNLSNNRFTEASIPHLHVLLSRCPGLIHLDLSVNGTGYRHVTSQSQQTQLGIVSLLDLGSLTCLQTLDLSCSHVSDAMAKELVKTKAFRSLRRLYLRSNDLTDDGAHWIALALPSLQLQVLSLAGNRIGNAGMGALAFAFDQTATLQTLDVDENLIEDAGLQTLYHVIGGLCAPFPLRYLHIQRNPSRDLLVLDRIQVKLQHKILETHIVACANERRASEIGLFLALLPALRRLNLSNNRINDEAIVGLADGLEPNATLQELNLNYNQITDHGARELYLKAFTANLQRKLLLSEGNPLTSECKVMVAAISQAYDLRKRFAREFAHLEKLDFVGWTLRQYGAAAITELLTTSSSACNTLDVSHNHLGDDGAVEIAKLLREYPPLLRLDLSFNDIGDCGAMALADALLANSTLTSLSLHSSVAGSLAKPKLTDKGLSALAQALEKHKALTTLDLRDNVTPPVLVPCFVQLLQRNPNIRKFNGSSSMRRLYTAEFVLLVEFTEVIIPLLYCIYLAIVFHLTQETLGEMIRNVLTYSILEGASFFVLCFLLRRRTRLNGFKQLAFVLESTGGSFSPRSCFGLSCRVHHVASLRMRLHVPVCMAPSRIFLVDDMTKPSSTAYPSLMAIPAGLTDERRLSVALNRVQDAWEKVQVELHGKYSVERLYTFMTYSEQTSGRHIGFAILLTPRPCLILVALADAMPLTDPALGLAHIHVFWIRFVVSTAFMGAFVAEQFQHCVDKIRVTPLQLVIISLVSSCGGIYLAVCFHLPVHRYYPVLRDITASQLTRIVLRVLVLVYALTELVSFLILHLLLKRKLQLSLIRQLAIVLETQWVLVQTKLPLWMLFMVQQALKHFDACTSYDLVR</sequence>
<protein>
    <submittedName>
        <fullName evidence="5">Uncharacterized protein</fullName>
    </submittedName>
</protein>
<dbReference type="PANTHER" id="PTHR24113:SF12">
    <property type="entry name" value="RAN GTPASE-ACTIVATING PROTEIN 1"/>
    <property type="match status" value="1"/>
</dbReference>
<dbReference type="GO" id="GO:0006913">
    <property type="term" value="P:nucleocytoplasmic transport"/>
    <property type="evidence" value="ECO:0007669"/>
    <property type="project" value="TreeGrafter"/>
</dbReference>
<evidence type="ECO:0000256" key="3">
    <source>
        <dbReference type="ARBA" id="ARBA00022737"/>
    </source>
</evidence>
<keyword evidence="4" id="KW-0812">Transmembrane</keyword>
<feature type="transmembrane region" description="Helical" evidence="4">
    <location>
        <begin position="769"/>
        <end position="788"/>
    </location>
</feature>
<dbReference type="OrthoDB" id="63324at2759"/>
<proteinExistence type="predicted"/>
<comment type="caution">
    <text evidence="5">The sequence shown here is derived from an EMBL/GenBank/DDBJ whole genome shotgun (WGS) entry which is preliminary data.</text>
</comment>
<evidence type="ECO:0000256" key="2">
    <source>
        <dbReference type="ARBA" id="ARBA00022614"/>
    </source>
</evidence>
<feature type="transmembrane region" description="Helical" evidence="4">
    <location>
        <begin position="880"/>
        <end position="903"/>
    </location>
</feature>
<evidence type="ECO:0000256" key="4">
    <source>
        <dbReference type="SAM" id="Phobius"/>
    </source>
</evidence>
<dbReference type="Proteomes" id="UP000794436">
    <property type="component" value="Unassembled WGS sequence"/>
</dbReference>
<dbReference type="SUPFAM" id="SSF52047">
    <property type="entry name" value="RNI-like"/>
    <property type="match status" value="1"/>
</dbReference>
<dbReference type="EMBL" id="SPLM01000072">
    <property type="protein sequence ID" value="TMW63165.1"/>
    <property type="molecule type" value="Genomic_DNA"/>
</dbReference>
<evidence type="ECO:0000256" key="1">
    <source>
        <dbReference type="ARBA" id="ARBA00022468"/>
    </source>
</evidence>
<dbReference type="GO" id="GO:0005634">
    <property type="term" value="C:nucleus"/>
    <property type="evidence" value="ECO:0007669"/>
    <property type="project" value="TreeGrafter"/>
</dbReference>
<feature type="transmembrane region" description="Helical" evidence="4">
    <location>
        <begin position="587"/>
        <end position="612"/>
    </location>
</feature>
<name>A0A8K1FGU7_PYTOL</name>
<gene>
    <name evidence="5" type="ORF">Poli38472_002106</name>
</gene>
<dbReference type="GO" id="GO:0031267">
    <property type="term" value="F:small GTPase binding"/>
    <property type="evidence" value="ECO:0007669"/>
    <property type="project" value="TreeGrafter"/>
</dbReference>
<organism evidence="5 6">
    <name type="scientific">Pythium oligandrum</name>
    <name type="common">Mycoparasitic fungus</name>
    <dbReference type="NCBI Taxonomy" id="41045"/>
    <lineage>
        <taxon>Eukaryota</taxon>
        <taxon>Sar</taxon>
        <taxon>Stramenopiles</taxon>
        <taxon>Oomycota</taxon>
        <taxon>Peronosporomycetes</taxon>
        <taxon>Pythiales</taxon>
        <taxon>Pythiaceae</taxon>
        <taxon>Pythium</taxon>
    </lineage>
</organism>
<feature type="transmembrane region" description="Helical" evidence="4">
    <location>
        <begin position="800"/>
        <end position="822"/>
    </location>
</feature>
<dbReference type="PROSITE" id="PS51450">
    <property type="entry name" value="LRR"/>
    <property type="match status" value="1"/>
</dbReference>
<accession>A0A8K1FGU7</accession>
<dbReference type="Pfam" id="PF13516">
    <property type="entry name" value="LRR_6"/>
    <property type="match status" value="7"/>
</dbReference>
<dbReference type="InterPro" id="IPR032675">
    <property type="entry name" value="LRR_dom_sf"/>
</dbReference>
<evidence type="ECO:0000313" key="5">
    <source>
        <dbReference type="EMBL" id="TMW63165.1"/>
    </source>
</evidence>
<keyword evidence="2" id="KW-0433">Leucine-rich repeat</keyword>
<keyword evidence="4" id="KW-0472">Membrane</keyword>
<feature type="transmembrane region" description="Helical" evidence="4">
    <location>
        <begin position="834"/>
        <end position="860"/>
    </location>
</feature>
<dbReference type="GO" id="GO:0005096">
    <property type="term" value="F:GTPase activator activity"/>
    <property type="evidence" value="ECO:0007669"/>
    <property type="project" value="UniProtKB-KW"/>
</dbReference>
<dbReference type="InterPro" id="IPR027038">
    <property type="entry name" value="RanGap"/>
</dbReference>
<dbReference type="SMART" id="SM00368">
    <property type="entry name" value="LRR_RI"/>
    <property type="match status" value="10"/>
</dbReference>
<dbReference type="InterPro" id="IPR013101">
    <property type="entry name" value="LRR_PRU1-like"/>
</dbReference>
<dbReference type="InterPro" id="IPR001611">
    <property type="entry name" value="Leu-rich_rpt"/>
</dbReference>
<evidence type="ECO:0000313" key="6">
    <source>
        <dbReference type="Proteomes" id="UP000794436"/>
    </source>
</evidence>
<dbReference type="AlphaFoldDB" id="A0A8K1FGU7"/>
<keyword evidence="6" id="KW-1185">Reference proteome</keyword>
<keyword evidence="4" id="KW-1133">Transmembrane helix</keyword>
<keyword evidence="3" id="KW-0677">Repeat</keyword>
<keyword evidence="1" id="KW-0343">GTPase activation</keyword>
<dbReference type="GO" id="GO:0048471">
    <property type="term" value="C:perinuclear region of cytoplasm"/>
    <property type="evidence" value="ECO:0007669"/>
    <property type="project" value="TreeGrafter"/>
</dbReference>